<evidence type="ECO:0000313" key="7">
    <source>
        <dbReference type="EMBL" id="KAL1889490.1"/>
    </source>
</evidence>
<evidence type="ECO:0000256" key="2">
    <source>
        <dbReference type="ARBA" id="ARBA00022448"/>
    </source>
</evidence>
<reference evidence="7 8" key="1">
    <citation type="journal article" date="2024" name="IMA Fungus">
        <title>IMA Genome - F19 : A genome assembly and annotation guide to empower mycologists, including annotated draft genome sequences of Ceratocystis pirilliformis, Diaporthe australafricana, Fusarium ophioides, Paecilomyces lecythidis, and Sporothrix stenoceras.</title>
        <authorList>
            <person name="Aylward J."/>
            <person name="Wilson A.M."/>
            <person name="Visagie C.M."/>
            <person name="Spraker J."/>
            <person name="Barnes I."/>
            <person name="Buitendag C."/>
            <person name="Ceriani C."/>
            <person name="Del Mar Angel L."/>
            <person name="du Plessis D."/>
            <person name="Fuchs T."/>
            <person name="Gasser K."/>
            <person name="Kramer D."/>
            <person name="Li W."/>
            <person name="Munsamy K."/>
            <person name="Piso A."/>
            <person name="Price J.L."/>
            <person name="Sonnekus B."/>
            <person name="Thomas C."/>
            <person name="van der Nest A."/>
            <person name="van Dijk A."/>
            <person name="van Heerden A."/>
            <person name="van Vuuren N."/>
            <person name="Yilmaz N."/>
            <person name="Duong T.A."/>
            <person name="van der Merwe N.A."/>
            <person name="Wingfield M.J."/>
            <person name="Wingfield B.D."/>
        </authorList>
    </citation>
    <scope>NUCLEOTIDE SEQUENCE [LARGE SCALE GENOMIC DNA]</scope>
    <source>
        <strain evidence="7 8">CMW 5346</strain>
    </source>
</reference>
<feature type="transmembrane region" description="Helical" evidence="6">
    <location>
        <begin position="148"/>
        <end position="169"/>
    </location>
</feature>
<feature type="transmembrane region" description="Helical" evidence="6">
    <location>
        <begin position="374"/>
        <end position="394"/>
    </location>
</feature>
<dbReference type="InterPro" id="IPR011701">
    <property type="entry name" value="MFS"/>
</dbReference>
<comment type="subcellular location">
    <subcellularLocation>
        <location evidence="1">Membrane</location>
        <topology evidence="1">Multi-pass membrane protein</topology>
    </subcellularLocation>
</comment>
<evidence type="ECO:0000313" key="8">
    <source>
        <dbReference type="Proteomes" id="UP001583186"/>
    </source>
</evidence>
<dbReference type="Gene3D" id="1.20.1250.20">
    <property type="entry name" value="MFS general substrate transporter like domains"/>
    <property type="match status" value="1"/>
</dbReference>
<feature type="transmembrane region" description="Helical" evidence="6">
    <location>
        <begin position="50"/>
        <end position="75"/>
    </location>
</feature>
<feature type="transmembrane region" description="Helical" evidence="6">
    <location>
        <begin position="437"/>
        <end position="459"/>
    </location>
</feature>
<comment type="caution">
    <text evidence="7">The sequence shown here is derived from an EMBL/GenBank/DDBJ whole genome shotgun (WGS) entry which is preliminary data.</text>
</comment>
<name>A0ABR3YN90_9PEZI</name>
<keyword evidence="2" id="KW-0813">Transport</keyword>
<feature type="transmembrane region" description="Helical" evidence="6">
    <location>
        <begin position="95"/>
        <end position="114"/>
    </location>
</feature>
<gene>
    <name evidence="7" type="ORF">Sste5346_008868</name>
</gene>
<evidence type="ECO:0000256" key="5">
    <source>
        <dbReference type="ARBA" id="ARBA00023136"/>
    </source>
</evidence>
<feature type="transmembrane region" description="Helical" evidence="6">
    <location>
        <begin position="280"/>
        <end position="304"/>
    </location>
</feature>
<keyword evidence="5 6" id="KW-0472">Membrane</keyword>
<evidence type="ECO:0000256" key="6">
    <source>
        <dbReference type="SAM" id="Phobius"/>
    </source>
</evidence>
<keyword evidence="4 6" id="KW-1133">Transmembrane helix</keyword>
<evidence type="ECO:0008006" key="9">
    <source>
        <dbReference type="Google" id="ProtNLM"/>
    </source>
</evidence>
<organism evidence="7 8">
    <name type="scientific">Sporothrix stenoceras</name>
    <dbReference type="NCBI Taxonomy" id="5173"/>
    <lineage>
        <taxon>Eukaryota</taxon>
        <taxon>Fungi</taxon>
        <taxon>Dikarya</taxon>
        <taxon>Ascomycota</taxon>
        <taxon>Pezizomycotina</taxon>
        <taxon>Sordariomycetes</taxon>
        <taxon>Sordariomycetidae</taxon>
        <taxon>Ophiostomatales</taxon>
        <taxon>Ophiostomataceae</taxon>
        <taxon>Sporothrix</taxon>
    </lineage>
</organism>
<feature type="transmembrane region" description="Helical" evidence="6">
    <location>
        <begin position="344"/>
        <end position="362"/>
    </location>
</feature>
<evidence type="ECO:0000256" key="1">
    <source>
        <dbReference type="ARBA" id="ARBA00004141"/>
    </source>
</evidence>
<protein>
    <recommendedName>
        <fullName evidence="9">Major facilitator superfamily (MFS) profile domain-containing protein</fullName>
    </recommendedName>
</protein>
<dbReference type="Proteomes" id="UP001583186">
    <property type="component" value="Unassembled WGS sequence"/>
</dbReference>
<sequence>MDSEKMSGMPTTIVEDMTVDAEQLAKPEQVIIDDHDWSESRRKIVRKIDLHLMPLMVFTYGLQYLDKAVLGLAAVYTLQGDNHLVGQDYSWVNSIFYFGYMGLEYPLASLLPLFPVEKYLGFMVSAWGLTLAMTNFSNSYAGLLVARFILGGLESAIAPSFVVIVARWYRRDEQPIRQIAWFCGTPLFAIFGSLIGYGFGHMTHPAIAVWRAMFLIFGFITFVWGIVIFFIFPSDPMSARFLTPEERVAAMTMTSDQHTGTKGKWQWYQVREAFMDPKTYLFFALGMCGTIPAGALSGFSSLIIKGLGFSAVDTMLLGIPANVIQLASLVISGYISTRFRNMRLISMSASCVPSIVGAVLLHTLPATNKWGRVVALWATFTFSVTLALSFAVIGGNVAGTAKKITVTFLLFVGYCAGSIAAPQFFRAKEQAEGYPTGIKSMLSCICLLCVLPLALRGLYMWENSSRDKAAARGEVQEDPQTFEDKTDFEVRSFRYVM</sequence>
<feature type="transmembrane region" description="Helical" evidence="6">
    <location>
        <begin position="316"/>
        <end position="337"/>
    </location>
</feature>
<feature type="transmembrane region" description="Helical" evidence="6">
    <location>
        <begin position="181"/>
        <end position="200"/>
    </location>
</feature>
<dbReference type="InterPro" id="IPR036259">
    <property type="entry name" value="MFS_trans_sf"/>
</dbReference>
<accession>A0ABR3YN90</accession>
<dbReference type="PANTHER" id="PTHR43791:SF97">
    <property type="entry name" value="ALLANTOATE TRANSPORTER, PUTATIVE (AFU_ORTHOLOGUE AFUA_1G14700)-RELATED"/>
    <property type="match status" value="1"/>
</dbReference>
<evidence type="ECO:0000256" key="3">
    <source>
        <dbReference type="ARBA" id="ARBA00022692"/>
    </source>
</evidence>
<feature type="transmembrane region" description="Helical" evidence="6">
    <location>
        <begin position="406"/>
        <end position="425"/>
    </location>
</feature>
<dbReference type="SUPFAM" id="SSF103473">
    <property type="entry name" value="MFS general substrate transporter"/>
    <property type="match status" value="1"/>
</dbReference>
<dbReference type="PANTHER" id="PTHR43791">
    <property type="entry name" value="PERMEASE-RELATED"/>
    <property type="match status" value="1"/>
</dbReference>
<evidence type="ECO:0000256" key="4">
    <source>
        <dbReference type="ARBA" id="ARBA00022989"/>
    </source>
</evidence>
<keyword evidence="3 6" id="KW-0812">Transmembrane</keyword>
<dbReference type="Pfam" id="PF07690">
    <property type="entry name" value="MFS_1"/>
    <property type="match status" value="1"/>
</dbReference>
<dbReference type="EMBL" id="JAWCUI010000073">
    <property type="protein sequence ID" value="KAL1889490.1"/>
    <property type="molecule type" value="Genomic_DNA"/>
</dbReference>
<proteinExistence type="predicted"/>
<feature type="transmembrane region" description="Helical" evidence="6">
    <location>
        <begin position="212"/>
        <end position="232"/>
    </location>
</feature>
<keyword evidence="8" id="KW-1185">Reference proteome</keyword>